<dbReference type="SMART" id="SM00347">
    <property type="entry name" value="HTH_MARR"/>
    <property type="match status" value="1"/>
</dbReference>
<dbReference type="Pfam" id="PF12802">
    <property type="entry name" value="MarR_2"/>
    <property type="match status" value="1"/>
</dbReference>
<dbReference type="InterPro" id="IPR036390">
    <property type="entry name" value="WH_DNA-bd_sf"/>
</dbReference>
<keyword evidence="4" id="KW-1185">Reference proteome</keyword>
<gene>
    <name evidence="3" type="ORF">JFN87_05960</name>
</gene>
<evidence type="ECO:0000256" key="1">
    <source>
        <dbReference type="SAM" id="MobiDB-lite"/>
    </source>
</evidence>
<evidence type="ECO:0000259" key="2">
    <source>
        <dbReference type="PROSITE" id="PS50995"/>
    </source>
</evidence>
<sequence>MATQSRYRELARNITALGAVKRALTRSLPAECPGGPAAVLSLVNAHGEMRMSRLSELLAVDVSVTSRHVAHAAQRGWLERLPDPADGRSRLLRLTPAGRDMLAAMGEAAVEMIATTLADWSDEDLEALTTMLGRLREDFGDCRALHGGDHSATGHRAPAASTPRPASAPANAP</sequence>
<feature type="region of interest" description="Disordered" evidence="1">
    <location>
        <begin position="146"/>
        <end position="173"/>
    </location>
</feature>
<protein>
    <submittedName>
        <fullName evidence="3">Winged helix-turn-helix transcriptional regulator</fullName>
    </submittedName>
</protein>
<dbReference type="SUPFAM" id="SSF46785">
    <property type="entry name" value="Winged helix' DNA-binding domain"/>
    <property type="match status" value="1"/>
</dbReference>
<organism evidence="3 4">
    <name type="scientific">Streptomyces montanisoli</name>
    <dbReference type="NCBI Taxonomy" id="2798581"/>
    <lineage>
        <taxon>Bacteria</taxon>
        <taxon>Bacillati</taxon>
        <taxon>Actinomycetota</taxon>
        <taxon>Actinomycetes</taxon>
        <taxon>Kitasatosporales</taxon>
        <taxon>Streptomycetaceae</taxon>
        <taxon>Streptomyces</taxon>
    </lineage>
</organism>
<reference evidence="3" key="1">
    <citation type="submission" date="2021-03" db="EMBL/GenBank/DDBJ databases">
        <title>Whole genome sequence of Streptomyces bomunensis MMS17-BM035.</title>
        <authorList>
            <person name="Lee J.H."/>
        </authorList>
    </citation>
    <scope>NUCLEOTIDE SEQUENCE</scope>
    <source>
        <strain evidence="3">MMS17-BM035</strain>
    </source>
</reference>
<dbReference type="GO" id="GO:0003700">
    <property type="term" value="F:DNA-binding transcription factor activity"/>
    <property type="evidence" value="ECO:0007669"/>
    <property type="project" value="InterPro"/>
</dbReference>
<dbReference type="InterPro" id="IPR000835">
    <property type="entry name" value="HTH_MarR-typ"/>
</dbReference>
<dbReference type="EMBL" id="JAGIQL010000014">
    <property type="protein sequence ID" value="MBP0457045.1"/>
    <property type="molecule type" value="Genomic_DNA"/>
</dbReference>
<dbReference type="Proteomes" id="UP000670475">
    <property type="component" value="Unassembled WGS sequence"/>
</dbReference>
<accession>A0A940RUC2</accession>
<dbReference type="InterPro" id="IPR036388">
    <property type="entry name" value="WH-like_DNA-bd_sf"/>
</dbReference>
<proteinExistence type="predicted"/>
<dbReference type="PANTHER" id="PTHR33164:SF57">
    <property type="entry name" value="MARR-FAMILY TRANSCRIPTIONAL REGULATOR"/>
    <property type="match status" value="1"/>
</dbReference>
<dbReference type="InterPro" id="IPR039422">
    <property type="entry name" value="MarR/SlyA-like"/>
</dbReference>
<evidence type="ECO:0000313" key="3">
    <source>
        <dbReference type="EMBL" id="MBP0457045.1"/>
    </source>
</evidence>
<feature type="compositionally biased region" description="Low complexity" evidence="1">
    <location>
        <begin position="156"/>
        <end position="173"/>
    </location>
</feature>
<dbReference type="Gene3D" id="1.10.10.10">
    <property type="entry name" value="Winged helix-like DNA-binding domain superfamily/Winged helix DNA-binding domain"/>
    <property type="match status" value="1"/>
</dbReference>
<dbReference type="RefSeq" id="WP_209338819.1">
    <property type="nucleotide sequence ID" value="NZ_JAGIQL010000014.1"/>
</dbReference>
<name>A0A940RUC2_9ACTN</name>
<dbReference type="PRINTS" id="PR00598">
    <property type="entry name" value="HTHMARR"/>
</dbReference>
<dbReference type="GO" id="GO:0006950">
    <property type="term" value="P:response to stress"/>
    <property type="evidence" value="ECO:0007669"/>
    <property type="project" value="TreeGrafter"/>
</dbReference>
<dbReference type="AlphaFoldDB" id="A0A940RUC2"/>
<dbReference type="PROSITE" id="PS50995">
    <property type="entry name" value="HTH_MARR_2"/>
    <property type="match status" value="1"/>
</dbReference>
<dbReference type="PANTHER" id="PTHR33164">
    <property type="entry name" value="TRANSCRIPTIONAL REGULATOR, MARR FAMILY"/>
    <property type="match status" value="1"/>
</dbReference>
<comment type="caution">
    <text evidence="3">The sequence shown here is derived from an EMBL/GenBank/DDBJ whole genome shotgun (WGS) entry which is preliminary data.</text>
</comment>
<evidence type="ECO:0000313" key="4">
    <source>
        <dbReference type="Proteomes" id="UP000670475"/>
    </source>
</evidence>
<feature type="domain" description="HTH marR-type" evidence="2">
    <location>
        <begin position="7"/>
        <end position="137"/>
    </location>
</feature>